<sequence>MKSLVGYTGFVGSNIAVKANFDRLYNSKNIKEAFSTNPDLLVFAGIPAEKYLANNSPEKDYATIKEAFENIQKINPKKLVLISTIDVYKNPVDVNEDVPIDTENLNSYGLNRYYLEKMIEDSALDALIIRLPGLYGKNIKKNFIYDLIHLIPSMLTETKFIALCNKNEFIKPFYTKQDNGFYKCCKLTDEERIQVKQYFNDIGFSALNFTDSRGSFQFYNLEFLWEHIRLALYFNIRKLNLATEPVSISELYSSIKGTDFVNEVAQFVPNYNFKTNYAELLGGKDGYIFNKEFIKDDIKRFVAEQ</sequence>
<organism evidence="2 3">
    <name type="scientific">Desulfitobacterium metallireducens DSM 15288</name>
    <dbReference type="NCBI Taxonomy" id="871968"/>
    <lineage>
        <taxon>Bacteria</taxon>
        <taxon>Bacillati</taxon>
        <taxon>Bacillota</taxon>
        <taxon>Clostridia</taxon>
        <taxon>Eubacteriales</taxon>
        <taxon>Desulfitobacteriaceae</taxon>
        <taxon>Desulfitobacterium</taxon>
    </lineage>
</organism>
<dbReference type="RefSeq" id="WP_006718052.1">
    <property type="nucleotide sequence ID" value="NZ_CP007032.1"/>
</dbReference>
<proteinExistence type="predicted"/>
<dbReference type="EMBL" id="CP007032">
    <property type="protein sequence ID" value="AHF08065.1"/>
    <property type="molecule type" value="Genomic_DNA"/>
</dbReference>
<dbReference type="eggNOG" id="COG1091">
    <property type="taxonomic scope" value="Bacteria"/>
</dbReference>
<accession>W0EB19</accession>
<keyword evidence="3" id="KW-1185">Reference proteome</keyword>
<dbReference type="Proteomes" id="UP000010847">
    <property type="component" value="Chromosome"/>
</dbReference>
<dbReference type="InterPro" id="IPR036291">
    <property type="entry name" value="NAD(P)-bd_dom_sf"/>
</dbReference>
<dbReference type="OrthoDB" id="9812470at2"/>
<reference evidence="2 3" key="1">
    <citation type="submission" date="2013-12" db="EMBL/GenBank/DDBJ databases">
        <authorList>
            <consortium name="DOE Joint Genome Institute"/>
            <person name="Smidt H."/>
            <person name="Huntemann M."/>
            <person name="Han J."/>
            <person name="Chen A."/>
            <person name="Kyrpides N."/>
            <person name="Mavromatis K."/>
            <person name="Markowitz V."/>
            <person name="Palaniappan K."/>
            <person name="Ivanova N."/>
            <person name="Schaumberg A."/>
            <person name="Pati A."/>
            <person name="Liolios K."/>
            <person name="Nordberg H.P."/>
            <person name="Cantor M.N."/>
            <person name="Hua S.X."/>
            <person name="Woyke T."/>
        </authorList>
    </citation>
    <scope>NUCLEOTIDE SEQUENCE [LARGE SCALE GENOMIC DNA]</scope>
    <source>
        <strain evidence="3">DSM 15288</strain>
    </source>
</reference>
<dbReference type="KEGG" id="dmt:DESME_14285"/>
<dbReference type="Pfam" id="PF01370">
    <property type="entry name" value="Epimerase"/>
    <property type="match status" value="1"/>
</dbReference>
<dbReference type="Gene3D" id="3.40.50.720">
    <property type="entry name" value="NAD(P)-binding Rossmann-like Domain"/>
    <property type="match status" value="1"/>
</dbReference>
<evidence type="ECO:0000313" key="3">
    <source>
        <dbReference type="Proteomes" id="UP000010847"/>
    </source>
</evidence>
<dbReference type="HOGENOM" id="CLU_091335_0_0_9"/>
<dbReference type="STRING" id="871968.DESME_14285"/>
<dbReference type="InterPro" id="IPR001509">
    <property type="entry name" value="Epimerase_deHydtase"/>
</dbReference>
<feature type="domain" description="NAD-dependent epimerase/dehydratase" evidence="1">
    <location>
        <begin position="25"/>
        <end position="154"/>
    </location>
</feature>
<protein>
    <recommendedName>
        <fullName evidence="1">NAD-dependent epimerase/dehydratase domain-containing protein</fullName>
    </recommendedName>
</protein>
<name>W0EB19_9FIRM</name>
<evidence type="ECO:0000313" key="2">
    <source>
        <dbReference type="EMBL" id="AHF08065.1"/>
    </source>
</evidence>
<dbReference type="SUPFAM" id="SSF51735">
    <property type="entry name" value="NAD(P)-binding Rossmann-fold domains"/>
    <property type="match status" value="1"/>
</dbReference>
<dbReference type="AlphaFoldDB" id="W0EB19"/>
<gene>
    <name evidence="2" type="ORF">DESME_14285</name>
</gene>
<evidence type="ECO:0000259" key="1">
    <source>
        <dbReference type="Pfam" id="PF01370"/>
    </source>
</evidence>